<reference evidence="1" key="2">
    <citation type="journal article" date="2023" name="IMA Fungus">
        <title>Comparative genomic study of the Penicillium genus elucidates a diverse pangenome and 15 lateral gene transfer events.</title>
        <authorList>
            <person name="Petersen C."/>
            <person name="Sorensen T."/>
            <person name="Nielsen M.R."/>
            <person name="Sondergaard T.E."/>
            <person name="Sorensen J.L."/>
            <person name="Fitzpatrick D.A."/>
            <person name="Frisvad J.C."/>
            <person name="Nielsen K.L."/>
        </authorList>
    </citation>
    <scope>NUCLEOTIDE SEQUENCE</scope>
    <source>
        <strain evidence="1">IBT 19713</strain>
    </source>
</reference>
<evidence type="ECO:0000313" key="1">
    <source>
        <dbReference type="EMBL" id="KAJ5249171.1"/>
    </source>
</evidence>
<dbReference type="AlphaFoldDB" id="A0A9W9U0L2"/>
<dbReference type="RefSeq" id="XP_058335950.1">
    <property type="nucleotide sequence ID" value="XM_058469919.1"/>
</dbReference>
<gene>
    <name evidence="1" type="ORF">N7468_000622</name>
</gene>
<name>A0A9W9U0L2_9EURO</name>
<dbReference type="Proteomes" id="UP001150941">
    <property type="component" value="Unassembled WGS sequence"/>
</dbReference>
<sequence length="82" mass="9005">MNFNSVWACLPVRGEDNDRCRLHFYGNFISNHTEPAASRVAGISMKSGSPIPRTYTGILVVLLFPEYSGVMTAEGKVNLENG</sequence>
<proteinExistence type="predicted"/>
<comment type="caution">
    <text evidence="1">The sequence shown here is derived from an EMBL/GenBank/DDBJ whole genome shotgun (WGS) entry which is preliminary data.</text>
</comment>
<dbReference type="GeneID" id="83197222"/>
<accession>A0A9W9U0L2</accession>
<reference evidence="1" key="1">
    <citation type="submission" date="2022-11" db="EMBL/GenBank/DDBJ databases">
        <authorList>
            <person name="Petersen C."/>
        </authorList>
    </citation>
    <scope>NUCLEOTIDE SEQUENCE</scope>
    <source>
        <strain evidence="1">IBT 19713</strain>
    </source>
</reference>
<keyword evidence="2" id="KW-1185">Reference proteome</keyword>
<protein>
    <submittedName>
        <fullName evidence="1">Uncharacterized protein</fullName>
    </submittedName>
</protein>
<organism evidence="1 2">
    <name type="scientific">Penicillium chermesinum</name>
    <dbReference type="NCBI Taxonomy" id="63820"/>
    <lineage>
        <taxon>Eukaryota</taxon>
        <taxon>Fungi</taxon>
        <taxon>Dikarya</taxon>
        <taxon>Ascomycota</taxon>
        <taxon>Pezizomycotina</taxon>
        <taxon>Eurotiomycetes</taxon>
        <taxon>Eurotiomycetidae</taxon>
        <taxon>Eurotiales</taxon>
        <taxon>Aspergillaceae</taxon>
        <taxon>Penicillium</taxon>
    </lineage>
</organism>
<dbReference type="EMBL" id="JAPQKS010000001">
    <property type="protein sequence ID" value="KAJ5249171.1"/>
    <property type="molecule type" value="Genomic_DNA"/>
</dbReference>
<evidence type="ECO:0000313" key="2">
    <source>
        <dbReference type="Proteomes" id="UP001150941"/>
    </source>
</evidence>